<dbReference type="PANTHER" id="PTHR32060:SF30">
    <property type="entry name" value="CARBOXY-TERMINAL PROCESSING PROTEASE CTPA"/>
    <property type="match status" value="1"/>
</dbReference>
<dbReference type="SUPFAM" id="SSF52096">
    <property type="entry name" value="ClpP/crotonase"/>
    <property type="match status" value="1"/>
</dbReference>
<dbReference type="KEGG" id="scor:J3U87_26925"/>
<dbReference type="SMART" id="SM00245">
    <property type="entry name" value="TSPc"/>
    <property type="match status" value="1"/>
</dbReference>
<dbReference type="Pfam" id="PF14684">
    <property type="entry name" value="Tricorn_C1"/>
    <property type="match status" value="1"/>
</dbReference>
<organism evidence="4 5">
    <name type="scientific">Sulfidibacter corallicola</name>
    <dbReference type="NCBI Taxonomy" id="2818388"/>
    <lineage>
        <taxon>Bacteria</taxon>
        <taxon>Pseudomonadati</taxon>
        <taxon>Acidobacteriota</taxon>
        <taxon>Holophagae</taxon>
        <taxon>Acanthopleuribacterales</taxon>
        <taxon>Acanthopleuribacteraceae</taxon>
        <taxon>Sulfidibacter</taxon>
    </lineage>
</organism>
<dbReference type="CDD" id="cd07562">
    <property type="entry name" value="Peptidase_S41_TRI"/>
    <property type="match status" value="1"/>
</dbReference>
<feature type="domain" description="Tail specific protease" evidence="3">
    <location>
        <begin position="195"/>
        <end position="394"/>
    </location>
</feature>
<feature type="region of interest" description="Disordered" evidence="1">
    <location>
        <begin position="382"/>
        <end position="402"/>
    </location>
</feature>
<accession>A0A8A4TRS1</accession>
<dbReference type="Pfam" id="PF03572">
    <property type="entry name" value="Peptidase_S41"/>
    <property type="match status" value="1"/>
</dbReference>
<dbReference type="Gene3D" id="3.30.750.44">
    <property type="match status" value="1"/>
</dbReference>
<dbReference type="Gene3D" id="2.30.42.10">
    <property type="match status" value="1"/>
</dbReference>
<dbReference type="InterPro" id="IPR005151">
    <property type="entry name" value="Tail-specific_protease"/>
</dbReference>
<evidence type="ECO:0000256" key="2">
    <source>
        <dbReference type="SAM" id="SignalP"/>
    </source>
</evidence>
<dbReference type="GO" id="GO:0004175">
    <property type="term" value="F:endopeptidase activity"/>
    <property type="evidence" value="ECO:0007669"/>
    <property type="project" value="TreeGrafter"/>
</dbReference>
<name>A0A8A4TRS1_SULCO</name>
<dbReference type="GO" id="GO:0006508">
    <property type="term" value="P:proteolysis"/>
    <property type="evidence" value="ECO:0007669"/>
    <property type="project" value="InterPro"/>
</dbReference>
<gene>
    <name evidence="4" type="ORF">J3U87_26925</name>
</gene>
<dbReference type="EMBL" id="CP071793">
    <property type="protein sequence ID" value="QTD49235.1"/>
    <property type="molecule type" value="Genomic_DNA"/>
</dbReference>
<dbReference type="RefSeq" id="WP_237378876.1">
    <property type="nucleotide sequence ID" value="NZ_CP071793.1"/>
</dbReference>
<keyword evidence="5" id="KW-1185">Reference proteome</keyword>
<dbReference type="InterPro" id="IPR028204">
    <property type="entry name" value="Tricorn_C1"/>
</dbReference>
<dbReference type="InterPro" id="IPR036034">
    <property type="entry name" value="PDZ_sf"/>
</dbReference>
<evidence type="ECO:0000313" key="5">
    <source>
        <dbReference type="Proteomes" id="UP000663929"/>
    </source>
</evidence>
<evidence type="ECO:0000259" key="3">
    <source>
        <dbReference type="SMART" id="SM00245"/>
    </source>
</evidence>
<feature type="chain" id="PRO_5035283559" description="Tail specific protease domain-containing protein" evidence="2">
    <location>
        <begin position="20"/>
        <end position="423"/>
    </location>
</feature>
<keyword evidence="2" id="KW-0732">Signal</keyword>
<reference evidence="4" key="1">
    <citation type="submission" date="2021-03" db="EMBL/GenBank/DDBJ databases">
        <title>Acanthopleuribacteraceae sp. M133.</title>
        <authorList>
            <person name="Wang G."/>
        </authorList>
    </citation>
    <scope>NUCLEOTIDE SEQUENCE</scope>
    <source>
        <strain evidence="4">M133</strain>
    </source>
</reference>
<feature type="signal peptide" evidence="2">
    <location>
        <begin position="1"/>
        <end position="19"/>
    </location>
</feature>
<protein>
    <recommendedName>
        <fullName evidence="3">Tail specific protease domain-containing protein</fullName>
    </recommendedName>
</protein>
<dbReference type="InterPro" id="IPR029045">
    <property type="entry name" value="ClpP/crotonase-like_dom_sf"/>
</dbReference>
<feature type="compositionally biased region" description="Basic and acidic residues" evidence="1">
    <location>
        <begin position="382"/>
        <end position="395"/>
    </location>
</feature>
<dbReference type="PANTHER" id="PTHR32060">
    <property type="entry name" value="TAIL-SPECIFIC PROTEASE"/>
    <property type="match status" value="1"/>
</dbReference>
<dbReference type="Gene3D" id="3.90.226.10">
    <property type="entry name" value="2-enoyl-CoA Hydratase, Chain A, domain 1"/>
    <property type="match status" value="1"/>
</dbReference>
<dbReference type="GO" id="GO:0008236">
    <property type="term" value="F:serine-type peptidase activity"/>
    <property type="evidence" value="ECO:0007669"/>
    <property type="project" value="InterPro"/>
</dbReference>
<proteinExistence type="predicted"/>
<sequence>MKLVFAIWAASLFLAPIHAASPEDMASFDKVWQTIKDRHWNLEATGVDWAAMKEKYRPKAEKAENRTELHDVINGMIGELGQSHFHVYGSGSFNELEGLVGDFSEGGPGTLGIQVALVDDQVYVVDLTDEAAKQGLSVGCRILELQGKPLAPVVTKIKDVYSSVAQSRLYLTRTLNSLFEDFPGKTKKLKVADGGKTFEVSLTTSKPAGEPKQLLNLPTIYFEYESRVLPSNVGYMAFNVFIPEVKTRFDNETLKTFAETDGMIIDLRGNGGGIGFIAVALANRLLSENAKLGVMNNTGGSLNFAVFPQKPIYDKPLAVLIDGGSASTSEIFAAGLQDLGRARVFGTRSAGAALPSIIELLPNGDRFQYAIADYVSEGGRHLEGNGVKPDEETPHTAKSLGHKQDAAMEAALAWIRAQKGKSG</sequence>
<dbReference type="AlphaFoldDB" id="A0A8A4TRS1"/>
<evidence type="ECO:0000256" key="1">
    <source>
        <dbReference type="SAM" id="MobiDB-lite"/>
    </source>
</evidence>
<evidence type="ECO:0000313" key="4">
    <source>
        <dbReference type="EMBL" id="QTD49235.1"/>
    </source>
</evidence>
<dbReference type="Proteomes" id="UP000663929">
    <property type="component" value="Chromosome"/>
</dbReference>
<dbReference type="GO" id="GO:0030288">
    <property type="term" value="C:outer membrane-bounded periplasmic space"/>
    <property type="evidence" value="ECO:0007669"/>
    <property type="project" value="TreeGrafter"/>
</dbReference>
<dbReference type="GO" id="GO:0007165">
    <property type="term" value="P:signal transduction"/>
    <property type="evidence" value="ECO:0007669"/>
    <property type="project" value="TreeGrafter"/>
</dbReference>